<protein>
    <submittedName>
        <fullName evidence="3">Uncharacterized protein</fullName>
    </submittedName>
</protein>
<proteinExistence type="predicted"/>
<feature type="region of interest" description="Disordered" evidence="1">
    <location>
        <begin position="1"/>
        <end position="54"/>
    </location>
</feature>
<feature type="compositionally biased region" description="Polar residues" evidence="1">
    <location>
        <begin position="38"/>
        <end position="48"/>
    </location>
</feature>
<organism evidence="3 4">
    <name type="scientific">Podarcis muralis</name>
    <name type="common">Wall lizard</name>
    <name type="synonym">Lacerta muralis</name>
    <dbReference type="NCBI Taxonomy" id="64176"/>
    <lineage>
        <taxon>Eukaryota</taxon>
        <taxon>Metazoa</taxon>
        <taxon>Chordata</taxon>
        <taxon>Craniata</taxon>
        <taxon>Vertebrata</taxon>
        <taxon>Euteleostomi</taxon>
        <taxon>Lepidosauria</taxon>
        <taxon>Squamata</taxon>
        <taxon>Bifurcata</taxon>
        <taxon>Unidentata</taxon>
        <taxon>Episquamata</taxon>
        <taxon>Laterata</taxon>
        <taxon>Lacertibaenia</taxon>
        <taxon>Lacertidae</taxon>
        <taxon>Podarcis</taxon>
    </lineage>
</organism>
<feature type="region of interest" description="Disordered" evidence="1">
    <location>
        <begin position="457"/>
        <end position="477"/>
    </location>
</feature>
<keyword evidence="2" id="KW-1133">Transmembrane helix</keyword>
<evidence type="ECO:0000256" key="2">
    <source>
        <dbReference type="SAM" id="Phobius"/>
    </source>
</evidence>
<keyword evidence="4" id="KW-1185">Reference proteome</keyword>
<dbReference type="AlphaFoldDB" id="A0A670IGB2"/>
<evidence type="ECO:0000313" key="3">
    <source>
        <dbReference type="Ensembl" id="ENSPMRP00000010719.1"/>
    </source>
</evidence>
<dbReference type="Ensembl" id="ENSPMRT00000011432.1">
    <property type="protein sequence ID" value="ENSPMRP00000010719.1"/>
    <property type="gene ID" value="ENSPMRG00000007121.1"/>
</dbReference>
<reference evidence="3" key="2">
    <citation type="submission" date="2025-08" db="UniProtKB">
        <authorList>
            <consortium name="Ensembl"/>
        </authorList>
    </citation>
    <scope>IDENTIFICATION</scope>
</reference>
<sequence length="502" mass="55500">MPGQLFQCPATQPLHDAGGPPQPAFPWRCKVPPLPKPSGQSAENQSSPPALRSPAGSLPWGCEFGGHTHRCQVTPARLLFSRVHLFVTPWTRARQALLSSTASRSLVKLMLVASRTLPIHLVLCRPLLLVPSIFPSISVFSRESSLLMRWPKYWSLSFTICLSSERSGLNSFRMDRFDLLAIHGTLKSLLQHHNSKASILRRSAFFMVQLSLPYITTGKTIAFTIRTFVGKVMSLLFKMLSRFVIAFLPRGRRLLISWLLSPSAVIMEPKKVKSLTASISSPSFCQEVMGPVAMIFVFLMLSFRPYFALSSFTLIIRFFNSSSLSAIKVVSSAYLRLLIFLLAILILAWDSSSPAFCMMNSAYKLTKGECSPWAIEGCVVLRVVQAYIATCCPVGPAAERRSPQLSSWAGRRCPPFLPIPGHGTQGGLGRRRCADSCERGSSILFLSLGRGRGRLLLPSGRKGGARGPPRLRSEGRRGKALSCLWPRRGSCRGRRRRGAGRR</sequence>
<evidence type="ECO:0000256" key="1">
    <source>
        <dbReference type="SAM" id="MobiDB-lite"/>
    </source>
</evidence>
<reference evidence="3 4" key="1">
    <citation type="journal article" date="2019" name="Proc. Natl. Acad. Sci. U.S.A.">
        <title>Regulatory changes in pterin and carotenoid genes underlie balanced color polymorphisms in the wall lizard.</title>
        <authorList>
            <person name="Andrade P."/>
            <person name="Pinho C."/>
            <person name="Perez I de Lanuza G."/>
            <person name="Afonso S."/>
            <person name="Brejcha J."/>
            <person name="Rubin C.J."/>
            <person name="Wallerman O."/>
            <person name="Pereira P."/>
            <person name="Sabatino S.J."/>
            <person name="Bellati A."/>
            <person name="Pellitteri-Rosa D."/>
            <person name="Bosakova Z."/>
            <person name="Bunikis I."/>
            <person name="Carretero M.A."/>
            <person name="Feiner N."/>
            <person name="Marsik P."/>
            <person name="Pauperio F."/>
            <person name="Salvi D."/>
            <person name="Soler L."/>
            <person name="While G.M."/>
            <person name="Uller T."/>
            <person name="Font E."/>
            <person name="Andersson L."/>
            <person name="Carneiro M."/>
        </authorList>
    </citation>
    <scope>NUCLEOTIDE SEQUENCE</scope>
</reference>
<evidence type="ECO:0000313" key="4">
    <source>
        <dbReference type="Proteomes" id="UP000472272"/>
    </source>
</evidence>
<keyword evidence="2" id="KW-0472">Membrane</keyword>
<dbReference type="GeneTree" id="ENSGT01150000287023"/>
<accession>A0A670IGB2</accession>
<reference evidence="3" key="3">
    <citation type="submission" date="2025-09" db="UniProtKB">
        <authorList>
            <consortium name="Ensembl"/>
        </authorList>
    </citation>
    <scope>IDENTIFICATION</scope>
</reference>
<dbReference type="Proteomes" id="UP000472272">
    <property type="component" value="Chromosome 7"/>
</dbReference>
<name>A0A670IGB2_PODMU</name>
<feature type="transmembrane region" description="Helical" evidence="2">
    <location>
        <begin position="288"/>
        <end position="309"/>
    </location>
</feature>
<keyword evidence="2" id="KW-0812">Transmembrane</keyword>
<feature type="transmembrane region" description="Helical" evidence="2">
    <location>
        <begin position="329"/>
        <end position="349"/>
    </location>
</feature>